<organism evidence="3 4">
    <name type="scientific">Streptomyces malaysiensis subsp. samsunensis</name>
    <dbReference type="NCBI Taxonomy" id="459658"/>
    <lineage>
        <taxon>Bacteria</taxon>
        <taxon>Bacillati</taxon>
        <taxon>Actinomycetota</taxon>
        <taxon>Actinomycetes</taxon>
        <taxon>Kitasatosporales</taxon>
        <taxon>Streptomycetaceae</taxon>
        <taxon>Streptomyces</taxon>
        <taxon>Streptomyces violaceusniger group</taxon>
    </lineage>
</organism>
<keyword evidence="4" id="KW-1185">Reference proteome</keyword>
<dbReference type="SUPFAM" id="SSF54427">
    <property type="entry name" value="NTF2-like"/>
    <property type="match status" value="2"/>
</dbReference>
<protein>
    <submittedName>
        <fullName evidence="3">Nuclear transport factor 2 family protein</fullName>
    </submittedName>
</protein>
<dbReference type="Pfam" id="PF14534">
    <property type="entry name" value="DUF4440"/>
    <property type="match status" value="1"/>
</dbReference>
<dbReference type="RefSeq" id="WP_257633044.1">
    <property type="nucleotide sequence ID" value="NZ_JANIIC010000030.1"/>
</dbReference>
<gene>
    <name evidence="3" type="ORF">NQU54_24775</name>
</gene>
<dbReference type="InterPro" id="IPR032710">
    <property type="entry name" value="NTF2-like_dom_sf"/>
</dbReference>
<dbReference type="Proteomes" id="UP001142400">
    <property type="component" value="Unassembled WGS sequence"/>
</dbReference>
<dbReference type="InterPro" id="IPR027843">
    <property type="entry name" value="DUF4440"/>
</dbReference>
<dbReference type="InterPro" id="IPR037401">
    <property type="entry name" value="SnoaL-like"/>
</dbReference>
<name>A0A9X2LYT9_STRMQ</name>
<evidence type="ECO:0000313" key="3">
    <source>
        <dbReference type="EMBL" id="MCQ8832192.1"/>
    </source>
</evidence>
<evidence type="ECO:0000259" key="2">
    <source>
        <dbReference type="Pfam" id="PF14534"/>
    </source>
</evidence>
<sequence>MQLTSGQVFHHRWCAALAAQDTAALRELYHPDAVQLSVGTGRTLLGAEAIAAGFAEFFGIAGAVNTTGVENFIDLGTSFVAESTQSTGFAQATSYDVFALDGGRARFHAGGSIFPRSPAALPAQDPAAPGQAFFRRLWDAISMQDAATLTSLYAPDAVHASVAGTMRGGQVITDSLRQRWRQVGPPQLRSLSCFVEGPDALAVEGIANLGFGPDVRLDVEFYEVWLLRQGRAVFVTNGLISPRPAELRQGLQQYADNQIRNIQTVAQGLANLHAPRYWY</sequence>
<comment type="caution">
    <text evidence="3">The sequence shown here is derived from an EMBL/GenBank/DDBJ whole genome shotgun (WGS) entry which is preliminary data.</text>
</comment>
<feature type="domain" description="SnoaL-like" evidence="1">
    <location>
        <begin position="11"/>
        <end position="104"/>
    </location>
</feature>
<dbReference type="Gene3D" id="3.10.450.50">
    <property type="match status" value="2"/>
</dbReference>
<accession>A0A9X2LYT9</accession>
<dbReference type="AlphaFoldDB" id="A0A9X2LYT9"/>
<dbReference type="EMBL" id="JANIIC010000030">
    <property type="protein sequence ID" value="MCQ8832192.1"/>
    <property type="molecule type" value="Genomic_DNA"/>
</dbReference>
<evidence type="ECO:0000259" key="1">
    <source>
        <dbReference type="Pfam" id="PF12680"/>
    </source>
</evidence>
<evidence type="ECO:0000313" key="4">
    <source>
        <dbReference type="Proteomes" id="UP001142400"/>
    </source>
</evidence>
<reference evidence="3" key="1">
    <citation type="submission" date="2022-06" db="EMBL/GenBank/DDBJ databases">
        <title>WGS of actinobacteria.</title>
        <authorList>
            <person name="Thawai C."/>
        </authorList>
    </citation>
    <scope>NUCLEOTIDE SEQUENCE</scope>
    <source>
        <strain evidence="3">DSM 42010</strain>
    </source>
</reference>
<dbReference type="Pfam" id="PF12680">
    <property type="entry name" value="SnoaL_2"/>
    <property type="match status" value="1"/>
</dbReference>
<feature type="domain" description="DUF4440" evidence="2">
    <location>
        <begin position="132"/>
        <end position="208"/>
    </location>
</feature>
<proteinExistence type="predicted"/>